<dbReference type="EMBL" id="CP036433">
    <property type="protein sequence ID" value="QDU93783.1"/>
    <property type="molecule type" value="Genomic_DNA"/>
</dbReference>
<proteinExistence type="predicted"/>
<feature type="transmembrane region" description="Helical" evidence="1">
    <location>
        <begin position="85"/>
        <end position="106"/>
    </location>
</feature>
<evidence type="ECO:0000313" key="3">
    <source>
        <dbReference type="Proteomes" id="UP000317648"/>
    </source>
</evidence>
<evidence type="ECO:0000313" key="2">
    <source>
        <dbReference type="EMBL" id="QDU93783.1"/>
    </source>
</evidence>
<feature type="transmembrane region" description="Helical" evidence="1">
    <location>
        <begin position="135"/>
        <end position="156"/>
    </location>
</feature>
<dbReference type="KEGG" id="lcre:Pla8534_15660"/>
<sequence length="217" mass="23773">MTTDAEQQWHVVQRWQEYASEGRANLLRVTAVASLYLVQLIHHLGFSDGTPAAAEFHRRATWIVAIWSFLVLGVLLCLRRRFFPPALKFVTTGADLVLLTLTAWVGGKSDSPLVYVYFVVLILAALRLNRALILFAVLGAMAGYEVLVGALDPVWFDAEHATPVVRNLVMLASLGLAGIMLGQIVCRVRTLAEEYQRRMSAAVSRPAESAAAPPASS</sequence>
<feature type="transmembrane region" description="Helical" evidence="1">
    <location>
        <begin position="26"/>
        <end position="45"/>
    </location>
</feature>
<reference evidence="2 3" key="1">
    <citation type="submission" date="2019-02" db="EMBL/GenBank/DDBJ databases">
        <title>Deep-cultivation of Planctomycetes and their phenomic and genomic characterization uncovers novel biology.</title>
        <authorList>
            <person name="Wiegand S."/>
            <person name="Jogler M."/>
            <person name="Boedeker C."/>
            <person name="Pinto D."/>
            <person name="Vollmers J."/>
            <person name="Rivas-Marin E."/>
            <person name="Kohn T."/>
            <person name="Peeters S.H."/>
            <person name="Heuer A."/>
            <person name="Rast P."/>
            <person name="Oberbeckmann S."/>
            <person name="Bunk B."/>
            <person name="Jeske O."/>
            <person name="Meyerdierks A."/>
            <person name="Storesund J.E."/>
            <person name="Kallscheuer N."/>
            <person name="Luecker S."/>
            <person name="Lage O.M."/>
            <person name="Pohl T."/>
            <person name="Merkel B.J."/>
            <person name="Hornburger P."/>
            <person name="Mueller R.-W."/>
            <person name="Bruemmer F."/>
            <person name="Labrenz M."/>
            <person name="Spormann A.M."/>
            <person name="Op den Camp H."/>
            <person name="Overmann J."/>
            <person name="Amann R."/>
            <person name="Jetten M.S.M."/>
            <person name="Mascher T."/>
            <person name="Medema M.H."/>
            <person name="Devos D.P."/>
            <person name="Kaster A.-K."/>
            <person name="Ovreas L."/>
            <person name="Rohde M."/>
            <person name="Galperin M.Y."/>
            <person name="Jogler C."/>
        </authorList>
    </citation>
    <scope>NUCLEOTIDE SEQUENCE [LARGE SCALE GENOMIC DNA]</scope>
    <source>
        <strain evidence="2 3">Pla85_3_4</strain>
    </source>
</reference>
<gene>
    <name evidence="2" type="ORF">Pla8534_15660</name>
</gene>
<protein>
    <submittedName>
        <fullName evidence="2">Uncharacterized protein</fullName>
    </submittedName>
</protein>
<keyword evidence="3" id="KW-1185">Reference proteome</keyword>
<accession>A0A518DPP0</accession>
<dbReference type="OrthoDB" id="277423at2"/>
<dbReference type="Proteomes" id="UP000317648">
    <property type="component" value="Chromosome"/>
</dbReference>
<feature type="transmembrane region" description="Helical" evidence="1">
    <location>
        <begin position="112"/>
        <end position="128"/>
    </location>
</feature>
<dbReference type="RefSeq" id="WP_145051059.1">
    <property type="nucleotide sequence ID" value="NZ_CP036433.1"/>
</dbReference>
<keyword evidence="1" id="KW-0472">Membrane</keyword>
<keyword evidence="1" id="KW-1133">Transmembrane helix</keyword>
<dbReference type="AlphaFoldDB" id="A0A518DPP0"/>
<feature type="transmembrane region" description="Helical" evidence="1">
    <location>
        <begin position="60"/>
        <end position="78"/>
    </location>
</feature>
<keyword evidence="1" id="KW-0812">Transmembrane</keyword>
<feature type="transmembrane region" description="Helical" evidence="1">
    <location>
        <begin position="168"/>
        <end position="188"/>
    </location>
</feature>
<name>A0A518DPP0_9BACT</name>
<evidence type="ECO:0000256" key="1">
    <source>
        <dbReference type="SAM" id="Phobius"/>
    </source>
</evidence>
<organism evidence="2 3">
    <name type="scientific">Lignipirellula cremea</name>
    <dbReference type="NCBI Taxonomy" id="2528010"/>
    <lineage>
        <taxon>Bacteria</taxon>
        <taxon>Pseudomonadati</taxon>
        <taxon>Planctomycetota</taxon>
        <taxon>Planctomycetia</taxon>
        <taxon>Pirellulales</taxon>
        <taxon>Pirellulaceae</taxon>
        <taxon>Lignipirellula</taxon>
    </lineage>
</organism>